<keyword evidence="2 7" id="KW-0813">Transport</keyword>
<dbReference type="InterPro" id="IPR035906">
    <property type="entry name" value="MetI-like_sf"/>
</dbReference>
<evidence type="ECO:0000256" key="6">
    <source>
        <dbReference type="ARBA" id="ARBA00023136"/>
    </source>
</evidence>
<evidence type="ECO:0000313" key="10">
    <source>
        <dbReference type="Proteomes" id="UP000480246"/>
    </source>
</evidence>
<feature type="domain" description="ABC transmembrane type-1" evidence="8">
    <location>
        <begin position="92"/>
        <end position="276"/>
    </location>
</feature>
<organism evidence="9 10">
    <name type="scientific">Gracilibacillus oryzae</name>
    <dbReference type="NCBI Taxonomy" id="1672701"/>
    <lineage>
        <taxon>Bacteria</taxon>
        <taxon>Bacillati</taxon>
        <taxon>Bacillota</taxon>
        <taxon>Bacilli</taxon>
        <taxon>Bacillales</taxon>
        <taxon>Bacillaceae</taxon>
        <taxon>Gracilibacillus</taxon>
    </lineage>
</organism>
<dbReference type="EMBL" id="WEID01000098">
    <property type="protein sequence ID" value="KAB8126983.1"/>
    <property type="molecule type" value="Genomic_DNA"/>
</dbReference>
<protein>
    <submittedName>
        <fullName evidence="9">ABC transporter permease</fullName>
    </submittedName>
</protein>
<proteinExistence type="inferred from homology"/>
<evidence type="ECO:0000256" key="5">
    <source>
        <dbReference type="ARBA" id="ARBA00022989"/>
    </source>
</evidence>
<dbReference type="GO" id="GO:0005886">
    <property type="term" value="C:plasma membrane"/>
    <property type="evidence" value="ECO:0007669"/>
    <property type="project" value="UniProtKB-SubCell"/>
</dbReference>
<evidence type="ECO:0000256" key="1">
    <source>
        <dbReference type="ARBA" id="ARBA00004651"/>
    </source>
</evidence>
<dbReference type="Proteomes" id="UP000480246">
    <property type="component" value="Unassembled WGS sequence"/>
</dbReference>
<comment type="subcellular location">
    <subcellularLocation>
        <location evidence="1 7">Cell membrane</location>
        <topology evidence="1 7">Multi-pass membrane protein</topology>
    </subcellularLocation>
</comment>
<keyword evidence="3" id="KW-1003">Cell membrane</keyword>
<evidence type="ECO:0000313" key="9">
    <source>
        <dbReference type="EMBL" id="KAB8126983.1"/>
    </source>
</evidence>
<reference evidence="9 10" key="1">
    <citation type="submission" date="2019-10" db="EMBL/GenBank/DDBJ databases">
        <title>Gracilibacillus sp. nov. isolated from rice seeds.</title>
        <authorList>
            <person name="He S."/>
        </authorList>
    </citation>
    <scope>NUCLEOTIDE SEQUENCE [LARGE SCALE GENOMIC DNA]</scope>
    <source>
        <strain evidence="9 10">TD8</strain>
    </source>
</reference>
<keyword evidence="5 7" id="KW-1133">Transmembrane helix</keyword>
<accession>A0A7C8GRU9</accession>
<evidence type="ECO:0000259" key="8">
    <source>
        <dbReference type="PROSITE" id="PS50928"/>
    </source>
</evidence>
<feature type="transmembrane region" description="Helical" evidence="7">
    <location>
        <begin position="214"/>
        <end position="236"/>
    </location>
</feature>
<dbReference type="PROSITE" id="PS50928">
    <property type="entry name" value="ABC_TM1"/>
    <property type="match status" value="1"/>
</dbReference>
<dbReference type="SUPFAM" id="SSF161098">
    <property type="entry name" value="MetI-like"/>
    <property type="match status" value="1"/>
</dbReference>
<evidence type="ECO:0000256" key="2">
    <source>
        <dbReference type="ARBA" id="ARBA00022448"/>
    </source>
</evidence>
<feature type="transmembrane region" description="Helical" evidence="7">
    <location>
        <begin position="257"/>
        <end position="279"/>
    </location>
</feature>
<dbReference type="Gene3D" id="1.10.3720.10">
    <property type="entry name" value="MetI-like"/>
    <property type="match status" value="1"/>
</dbReference>
<dbReference type="PANTHER" id="PTHR30151">
    <property type="entry name" value="ALKANE SULFONATE ABC TRANSPORTER-RELATED, MEMBRANE SUBUNIT"/>
    <property type="match status" value="1"/>
</dbReference>
<keyword evidence="4 7" id="KW-0812">Transmembrane</keyword>
<dbReference type="RefSeq" id="WP_153406415.1">
    <property type="nucleotide sequence ID" value="NZ_ML762445.1"/>
</dbReference>
<name>A0A7C8GRU9_9BACI</name>
<dbReference type="AlphaFoldDB" id="A0A7C8GRU9"/>
<feature type="transmembrane region" description="Helical" evidence="7">
    <location>
        <begin position="45"/>
        <end position="67"/>
    </location>
</feature>
<evidence type="ECO:0000256" key="3">
    <source>
        <dbReference type="ARBA" id="ARBA00022475"/>
    </source>
</evidence>
<keyword evidence="10" id="KW-1185">Reference proteome</keyword>
<dbReference type="GO" id="GO:0055085">
    <property type="term" value="P:transmembrane transport"/>
    <property type="evidence" value="ECO:0007669"/>
    <property type="project" value="InterPro"/>
</dbReference>
<dbReference type="OrthoDB" id="9783295at2"/>
<comment type="caution">
    <text evidence="9">The sequence shown here is derived from an EMBL/GenBank/DDBJ whole genome shotgun (WGS) entry which is preliminary data.</text>
</comment>
<sequence length="289" mass="31792">MNSGSNNIAVSKTDRLQENKLLRVKKQSVIEDPAQRERRTRHIALLGRILVGFIIIAAWELFTRIGLLDSYYWSNPSTIVQTGWTSLTEGTLLTDLVYTSGATIIGFILGTFIGSLLGLSFWWSDLYSRISEPYISAFNAIPKLALAPVLVIMFGIGFSSKVILAFMMTVIVTALAAKSGVHSVDKDLEKMLFSLGAKRSQVFSKVVIPSAMPWIVSSLKINIALALAGTIVGEFISSRQGIGRMILYAGQIMDTNLVWVGVVVLSALSILMYLGTVWLERFLLKGRPQ</sequence>
<evidence type="ECO:0000256" key="4">
    <source>
        <dbReference type="ARBA" id="ARBA00022692"/>
    </source>
</evidence>
<dbReference type="CDD" id="cd06261">
    <property type="entry name" value="TM_PBP2"/>
    <property type="match status" value="1"/>
</dbReference>
<dbReference type="Pfam" id="PF00528">
    <property type="entry name" value="BPD_transp_1"/>
    <property type="match status" value="1"/>
</dbReference>
<comment type="similarity">
    <text evidence="7">Belongs to the binding-protein-dependent transport system permease family.</text>
</comment>
<dbReference type="PANTHER" id="PTHR30151:SF19">
    <property type="entry name" value="ABC TRANSPORTER PERMEASE"/>
    <property type="match status" value="1"/>
</dbReference>
<dbReference type="InterPro" id="IPR000515">
    <property type="entry name" value="MetI-like"/>
</dbReference>
<keyword evidence="6 7" id="KW-0472">Membrane</keyword>
<feature type="transmembrane region" description="Helical" evidence="7">
    <location>
        <begin position="96"/>
        <end position="123"/>
    </location>
</feature>
<evidence type="ECO:0000256" key="7">
    <source>
        <dbReference type="RuleBase" id="RU363032"/>
    </source>
</evidence>
<gene>
    <name evidence="9" type="ORF">F9U64_18780</name>
</gene>
<feature type="transmembrane region" description="Helical" evidence="7">
    <location>
        <begin position="144"/>
        <end position="177"/>
    </location>
</feature>